<accession>A0A183CA36</accession>
<reference evidence="1" key="2">
    <citation type="submission" date="2014-05" db="EMBL/GenBank/DDBJ databases">
        <title>The genome and life-stage specific transcriptomes of Globodera pallida elucidate key aspects of plant parasitism by a cyst nematode.</title>
        <authorList>
            <person name="Cotton J.A."/>
            <person name="Lilley C.J."/>
            <person name="Jones L.M."/>
            <person name="Kikuchi T."/>
            <person name="Reid A.J."/>
            <person name="Thorpe P."/>
            <person name="Tsai I.J."/>
            <person name="Beasley H."/>
            <person name="Blok V."/>
            <person name="Cock P.J.A."/>
            <person name="Van den Akker S.E."/>
            <person name="Holroyd N."/>
            <person name="Hunt M."/>
            <person name="Mantelin S."/>
            <person name="Naghra H."/>
            <person name="Pain A."/>
            <person name="Palomares-Rius J.E."/>
            <person name="Zarowiecki M."/>
            <person name="Berriman M."/>
            <person name="Jones J.T."/>
            <person name="Urwin P.E."/>
        </authorList>
    </citation>
    <scope>NUCLEOTIDE SEQUENCE [LARGE SCALE GENOMIC DNA]</scope>
    <source>
        <strain evidence="1">Lindley</strain>
    </source>
</reference>
<sequence length="11" mass="1340">MTTENKMNDEK</sequence>
<reference evidence="1" key="1">
    <citation type="submission" date="2013-12" db="EMBL/GenBank/DDBJ databases">
        <authorList>
            <person name="Aslett M."/>
        </authorList>
    </citation>
    <scope>NUCLEOTIDE SEQUENCE [LARGE SCALE GENOMIC DNA]</scope>
    <source>
        <strain evidence="1">Lindley</strain>
    </source>
</reference>
<evidence type="ECO:0000313" key="1">
    <source>
        <dbReference type="Proteomes" id="UP000050741"/>
    </source>
</evidence>
<dbReference type="Proteomes" id="UP000050741">
    <property type="component" value="Unassembled WGS sequence"/>
</dbReference>
<protein>
    <submittedName>
        <fullName evidence="2">Uncharacterized protein</fullName>
    </submittedName>
</protein>
<evidence type="ECO:0000313" key="2">
    <source>
        <dbReference type="WBParaSite" id="GPLIN_000973500"/>
    </source>
</evidence>
<proteinExistence type="predicted"/>
<dbReference type="WBParaSite" id="GPLIN_000973500">
    <property type="protein sequence ID" value="GPLIN_000973500"/>
    <property type="gene ID" value="GPLIN_000973500"/>
</dbReference>
<reference evidence="2" key="3">
    <citation type="submission" date="2016-06" db="UniProtKB">
        <authorList>
            <consortium name="WormBaseParasite"/>
        </authorList>
    </citation>
    <scope>IDENTIFICATION</scope>
</reference>
<name>A0A183CA36_GLOPA</name>
<keyword evidence="1" id="KW-1185">Reference proteome</keyword>
<organism evidence="1 2">
    <name type="scientific">Globodera pallida</name>
    <name type="common">Potato cyst nematode worm</name>
    <name type="synonym">Heterodera pallida</name>
    <dbReference type="NCBI Taxonomy" id="36090"/>
    <lineage>
        <taxon>Eukaryota</taxon>
        <taxon>Metazoa</taxon>
        <taxon>Ecdysozoa</taxon>
        <taxon>Nematoda</taxon>
        <taxon>Chromadorea</taxon>
        <taxon>Rhabditida</taxon>
        <taxon>Tylenchina</taxon>
        <taxon>Tylenchomorpha</taxon>
        <taxon>Tylenchoidea</taxon>
        <taxon>Heteroderidae</taxon>
        <taxon>Heteroderinae</taxon>
        <taxon>Globodera</taxon>
    </lineage>
</organism>